<keyword evidence="2" id="KW-0479">Metal-binding</keyword>
<gene>
    <name evidence="4" type="ORF">ACHAWU_000626</name>
</gene>
<evidence type="ECO:0000313" key="5">
    <source>
        <dbReference type="Proteomes" id="UP001530293"/>
    </source>
</evidence>
<feature type="domain" description="DDE Tnp4" evidence="3">
    <location>
        <begin position="62"/>
        <end position="204"/>
    </location>
</feature>
<proteinExistence type="predicted"/>
<evidence type="ECO:0000313" key="4">
    <source>
        <dbReference type="EMBL" id="KAL3760003.1"/>
    </source>
</evidence>
<accession>A0ABD3M8D4</accession>
<dbReference type="Proteomes" id="UP001530293">
    <property type="component" value="Unassembled WGS sequence"/>
</dbReference>
<dbReference type="EMBL" id="JALLBG020000195">
    <property type="protein sequence ID" value="KAL3760003.1"/>
    <property type="molecule type" value="Genomic_DNA"/>
</dbReference>
<comment type="cofactor">
    <cofactor evidence="1">
        <name>a divalent metal cation</name>
        <dbReference type="ChEBI" id="CHEBI:60240"/>
    </cofactor>
</comment>
<evidence type="ECO:0000259" key="3">
    <source>
        <dbReference type="Pfam" id="PF13359"/>
    </source>
</evidence>
<dbReference type="GO" id="GO:0046872">
    <property type="term" value="F:metal ion binding"/>
    <property type="evidence" value="ECO:0007669"/>
    <property type="project" value="UniProtKB-KW"/>
</dbReference>
<evidence type="ECO:0000256" key="1">
    <source>
        <dbReference type="ARBA" id="ARBA00001968"/>
    </source>
</evidence>
<keyword evidence="5" id="KW-1185">Reference proteome</keyword>
<sequence length="238" mass="27374">MYQLIAAEKTLRGVLRRRMRQTLDARDRWPMYASFLEDAKFRDPIWNEHFDPVVGERVIMHDSTNIPLATPSNAALQRALYNSYYGMCCAKAGVAVQLCGYIYGLPLNTGHSDDTRFIEDTDILKKQQQFAENDESSTKPFLNVFDKGYQCVSAALECGQFCLQPTFAESEKQFKDNAVLYSGAVAVVRSGNERAVNRCKMSWFLKRGATDQMWDIDLLCDVWDAWTFQVNFMYEKFL</sequence>
<reference evidence="4 5" key="1">
    <citation type="submission" date="2024-10" db="EMBL/GenBank/DDBJ databases">
        <title>Updated reference genomes for cyclostephanoid diatoms.</title>
        <authorList>
            <person name="Roberts W.R."/>
            <person name="Alverson A.J."/>
        </authorList>
    </citation>
    <scope>NUCLEOTIDE SEQUENCE [LARGE SCALE GENOMIC DNA]</scope>
    <source>
        <strain evidence="4 5">AJA232-27</strain>
    </source>
</reference>
<dbReference type="AlphaFoldDB" id="A0ABD3M8D4"/>
<comment type="caution">
    <text evidence="4">The sequence shown here is derived from an EMBL/GenBank/DDBJ whole genome shotgun (WGS) entry which is preliminary data.</text>
</comment>
<dbReference type="Pfam" id="PF13359">
    <property type="entry name" value="DDE_Tnp_4"/>
    <property type="match status" value="1"/>
</dbReference>
<name>A0ABD3M8D4_9STRA</name>
<organism evidence="4 5">
    <name type="scientific">Discostella pseudostelligera</name>
    <dbReference type="NCBI Taxonomy" id="259834"/>
    <lineage>
        <taxon>Eukaryota</taxon>
        <taxon>Sar</taxon>
        <taxon>Stramenopiles</taxon>
        <taxon>Ochrophyta</taxon>
        <taxon>Bacillariophyta</taxon>
        <taxon>Coscinodiscophyceae</taxon>
        <taxon>Thalassiosirophycidae</taxon>
        <taxon>Stephanodiscales</taxon>
        <taxon>Stephanodiscaceae</taxon>
        <taxon>Discostella</taxon>
    </lineage>
</organism>
<protein>
    <recommendedName>
        <fullName evidence="3">DDE Tnp4 domain-containing protein</fullName>
    </recommendedName>
</protein>
<evidence type="ECO:0000256" key="2">
    <source>
        <dbReference type="ARBA" id="ARBA00022723"/>
    </source>
</evidence>
<dbReference type="InterPro" id="IPR027806">
    <property type="entry name" value="HARBI1_dom"/>
</dbReference>